<dbReference type="Gene3D" id="3.40.630.30">
    <property type="match status" value="1"/>
</dbReference>
<name>A0ABU0W4F3_9GAMM</name>
<comment type="caution">
    <text evidence="2">The sequence shown here is derived from an EMBL/GenBank/DDBJ whole genome shotgun (WGS) entry which is preliminary data.</text>
</comment>
<dbReference type="InterPro" id="IPR016181">
    <property type="entry name" value="Acyl_CoA_acyltransferase"/>
</dbReference>
<evidence type="ECO:0000259" key="1">
    <source>
        <dbReference type="PROSITE" id="PS51186"/>
    </source>
</evidence>
<dbReference type="Proteomes" id="UP001239019">
    <property type="component" value="Unassembled WGS sequence"/>
</dbReference>
<protein>
    <submittedName>
        <fullName evidence="2">GNAT family N-acetyltransferase</fullName>
    </submittedName>
</protein>
<evidence type="ECO:0000313" key="2">
    <source>
        <dbReference type="EMBL" id="MDQ2068906.1"/>
    </source>
</evidence>
<accession>A0ABU0W4F3</accession>
<reference evidence="2 3" key="1">
    <citation type="submission" date="2023-08" db="EMBL/GenBank/DDBJ databases">
        <title>Whole-genome sequencing of halo(alkali)philic microorganisms from hypersaline lakes.</title>
        <authorList>
            <person name="Sorokin D.Y."/>
            <person name="Abbas B."/>
            <person name="Merkel A.Y."/>
        </authorList>
    </citation>
    <scope>NUCLEOTIDE SEQUENCE [LARGE SCALE GENOMIC DNA]</scope>
    <source>
        <strain evidence="2 3">AB-CW4</strain>
    </source>
</reference>
<sequence length="161" mass="18257">MTEELIHIRQARPGDEAVIVEFNMELARESEGLVLDPVDVRPGVRAVLNDPGRGCYYLSELGNRVVGQIGLTFEWSDWRNGFFWWIQSVYVRPDARRGGVFRALYHHVEAMALEDPGCTGLRLYVEPENESAIATYHALGLGDAPYRMLELDFSEPERSGE</sequence>
<feature type="domain" description="N-acetyltransferase" evidence="1">
    <location>
        <begin position="6"/>
        <end position="161"/>
    </location>
</feature>
<dbReference type="EMBL" id="JAVDDT010000002">
    <property type="protein sequence ID" value="MDQ2068906.1"/>
    <property type="molecule type" value="Genomic_DNA"/>
</dbReference>
<gene>
    <name evidence="2" type="ORF">RBH19_03330</name>
</gene>
<organism evidence="2 3">
    <name type="scientific">Natronospira bacteriovora</name>
    <dbReference type="NCBI Taxonomy" id="3069753"/>
    <lineage>
        <taxon>Bacteria</taxon>
        <taxon>Pseudomonadati</taxon>
        <taxon>Pseudomonadota</taxon>
        <taxon>Gammaproteobacteria</taxon>
        <taxon>Natronospirales</taxon>
        <taxon>Natronospiraceae</taxon>
        <taxon>Natronospira</taxon>
    </lineage>
</organism>
<dbReference type="InterPro" id="IPR000182">
    <property type="entry name" value="GNAT_dom"/>
</dbReference>
<dbReference type="Pfam" id="PF00583">
    <property type="entry name" value="Acetyltransf_1"/>
    <property type="match status" value="1"/>
</dbReference>
<dbReference type="SUPFAM" id="SSF55729">
    <property type="entry name" value="Acyl-CoA N-acyltransferases (Nat)"/>
    <property type="match status" value="1"/>
</dbReference>
<keyword evidence="3" id="KW-1185">Reference proteome</keyword>
<dbReference type="CDD" id="cd04301">
    <property type="entry name" value="NAT_SF"/>
    <property type="match status" value="1"/>
</dbReference>
<dbReference type="RefSeq" id="WP_306727403.1">
    <property type="nucleotide sequence ID" value="NZ_JAVDDT010000002.1"/>
</dbReference>
<proteinExistence type="predicted"/>
<evidence type="ECO:0000313" key="3">
    <source>
        <dbReference type="Proteomes" id="UP001239019"/>
    </source>
</evidence>
<dbReference type="PROSITE" id="PS51186">
    <property type="entry name" value="GNAT"/>
    <property type="match status" value="1"/>
</dbReference>